<dbReference type="PANTHER" id="PTHR31616">
    <property type="entry name" value="TREHALASE"/>
    <property type="match status" value="1"/>
</dbReference>
<dbReference type="Proteomes" id="UP001306508">
    <property type="component" value="Unassembled WGS sequence"/>
</dbReference>
<comment type="catalytic activity">
    <reaction evidence="1">
        <text>Hydrolysis of terminal (1-&gt;4)-linked alpha-D-glucose residues successively from non-reducing ends of the chains with release of beta-D-glucose.</text>
        <dbReference type="EC" id="3.2.1.3"/>
    </reaction>
</comment>
<dbReference type="Pfam" id="PF00723">
    <property type="entry name" value="Glyco_hydro_15"/>
    <property type="match status" value="1"/>
</dbReference>
<evidence type="ECO:0000256" key="1">
    <source>
        <dbReference type="ARBA" id="ARBA00001863"/>
    </source>
</evidence>
<dbReference type="Gene3D" id="1.50.10.10">
    <property type="match status" value="1"/>
</dbReference>
<dbReference type="SUPFAM" id="SSF48208">
    <property type="entry name" value="Six-hairpin glycosidases"/>
    <property type="match status" value="1"/>
</dbReference>
<gene>
    <name evidence="12" type="ORF">RI543_002304</name>
</gene>
<comment type="similarity">
    <text evidence="2">Belongs to the glycosyl hydrolase 15 family.</text>
</comment>
<keyword evidence="13" id="KW-1185">Reference proteome</keyword>
<feature type="signal peptide" evidence="10">
    <location>
        <begin position="1"/>
        <end position="23"/>
    </location>
</feature>
<evidence type="ECO:0000256" key="10">
    <source>
        <dbReference type="SAM" id="SignalP"/>
    </source>
</evidence>
<dbReference type="GO" id="GO:0000272">
    <property type="term" value="P:polysaccharide catabolic process"/>
    <property type="evidence" value="ECO:0007669"/>
    <property type="project" value="UniProtKB-KW"/>
</dbReference>
<proteinExistence type="inferred from homology"/>
<evidence type="ECO:0000313" key="12">
    <source>
        <dbReference type="EMBL" id="KAK5780266.1"/>
    </source>
</evidence>
<evidence type="ECO:0000256" key="9">
    <source>
        <dbReference type="ARBA" id="ARBA00033473"/>
    </source>
</evidence>
<dbReference type="InterPro" id="IPR012341">
    <property type="entry name" value="6hp_glycosidase-like_sf"/>
</dbReference>
<evidence type="ECO:0000256" key="2">
    <source>
        <dbReference type="ARBA" id="ARBA00006188"/>
    </source>
</evidence>
<sequence>MFTTNICHFCAFFSAFLLNFTFASILNEGNIVNLTINKFDEQNSISLLKYNISNRDRKDLNNWIEKELQVSNEYILLNIRTNHSLNNQLNFHPFQNDINFGVSVASNSRFEPNYFFQWIRDSSITSLYLSSFGLSSKNFTLYNLLSLEYINNSKLLQRINNKSGTFSSFANWSNLGEPKFYCNNTSFDLEWGRPQNDGPALRLIAILTYLTKAELHTAIDPDLKHSILDEICQFDMKFVLKNWNLPSFDPWEEVYSFHFFNNMVHLYSLRLYQSLVPNNPDSNSINETIHYLETFIKNNYVDSKHKIIIETLGIRKMRQSQVDIAVIIASLITHPLDFLQLDIDIPFDVDDLLILNVLYRLIQDMKLLYPINWNKNVSGAVALGRYPEDIYDGIDVSEGNPWFLATCQGANILYRLIKSLIDKKHNLNIVLEENTFWNLFFQLNSSIPNNNNNITLIYKSDAFNNTLKQIFNFADGFIQIVQTHVNSCGEMSEQFNKYTGYLTGAANLTWSYVEFVNAVKARDTILHYFI</sequence>
<keyword evidence="6" id="KW-0326">Glycosidase</keyword>
<evidence type="ECO:0000313" key="13">
    <source>
        <dbReference type="Proteomes" id="UP001306508"/>
    </source>
</evidence>
<dbReference type="PANTHER" id="PTHR31616:SF9">
    <property type="entry name" value="GLUCOAMYLASE, INTRACELLULAR SPORULATION-SPECIFIC"/>
    <property type="match status" value="1"/>
</dbReference>
<protein>
    <recommendedName>
        <fullName evidence="3">glucan 1,4-alpha-glucosidase</fullName>
        <ecNumber evidence="3">3.2.1.3</ecNumber>
    </recommendedName>
    <alternativeName>
        <fullName evidence="9">1,4-alpha-D-glucan glucohydrolase</fullName>
    </alternativeName>
    <alternativeName>
        <fullName evidence="8">Glucan 1,4-alpha-glucosidase</fullName>
    </alternativeName>
</protein>
<evidence type="ECO:0000256" key="6">
    <source>
        <dbReference type="ARBA" id="ARBA00023295"/>
    </source>
</evidence>
<keyword evidence="10" id="KW-0732">Signal</keyword>
<name>A0AAN8A8K6_9SACH</name>
<comment type="caution">
    <text evidence="12">The sequence shown here is derived from an EMBL/GenBank/DDBJ whole genome shotgun (WGS) entry which is preliminary data.</text>
</comment>
<dbReference type="InterPro" id="IPR000165">
    <property type="entry name" value="Glucoamylase"/>
</dbReference>
<dbReference type="GO" id="GO:0000324">
    <property type="term" value="C:fungal-type vacuole"/>
    <property type="evidence" value="ECO:0007669"/>
    <property type="project" value="TreeGrafter"/>
</dbReference>
<dbReference type="EMBL" id="JAWIZZ010000043">
    <property type="protein sequence ID" value="KAK5780266.1"/>
    <property type="molecule type" value="Genomic_DNA"/>
</dbReference>
<feature type="domain" description="GH15-like" evidence="11">
    <location>
        <begin position="98"/>
        <end position="519"/>
    </location>
</feature>
<keyword evidence="7" id="KW-0624">Polysaccharide degradation</keyword>
<dbReference type="AlphaFoldDB" id="A0AAN8A8K6"/>
<keyword evidence="5" id="KW-0119">Carbohydrate metabolism</keyword>
<dbReference type="GO" id="GO:0004339">
    <property type="term" value="F:glucan 1,4-alpha-glucosidase activity"/>
    <property type="evidence" value="ECO:0007669"/>
    <property type="project" value="UniProtKB-EC"/>
</dbReference>
<evidence type="ECO:0000256" key="3">
    <source>
        <dbReference type="ARBA" id="ARBA00012593"/>
    </source>
</evidence>
<feature type="chain" id="PRO_5042904806" description="glucan 1,4-alpha-glucosidase" evidence="10">
    <location>
        <begin position="24"/>
        <end position="530"/>
    </location>
</feature>
<dbReference type="PRINTS" id="PR00736">
    <property type="entry name" value="GLHYDRLASE15"/>
</dbReference>
<organism evidence="12 13">
    <name type="scientific">Arxiozyma heterogenica</name>
    <dbReference type="NCBI Taxonomy" id="278026"/>
    <lineage>
        <taxon>Eukaryota</taxon>
        <taxon>Fungi</taxon>
        <taxon>Dikarya</taxon>
        <taxon>Ascomycota</taxon>
        <taxon>Saccharomycotina</taxon>
        <taxon>Saccharomycetes</taxon>
        <taxon>Saccharomycetales</taxon>
        <taxon>Saccharomycetaceae</taxon>
        <taxon>Arxiozyma</taxon>
    </lineage>
</organism>
<dbReference type="InterPro" id="IPR008928">
    <property type="entry name" value="6-hairpin_glycosidase_sf"/>
</dbReference>
<reference evidence="13" key="1">
    <citation type="submission" date="2023-07" db="EMBL/GenBank/DDBJ databases">
        <title>A draft genome of Kazachstania heterogenica Y-27499.</title>
        <authorList>
            <person name="Donic C."/>
            <person name="Kralova J.S."/>
            <person name="Fidel L."/>
            <person name="Ben-Dor S."/>
            <person name="Jung S."/>
        </authorList>
    </citation>
    <scope>NUCLEOTIDE SEQUENCE [LARGE SCALE GENOMIC DNA]</scope>
    <source>
        <strain evidence="13">Y27499</strain>
    </source>
</reference>
<accession>A0AAN8A8K6</accession>
<evidence type="ECO:0000256" key="5">
    <source>
        <dbReference type="ARBA" id="ARBA00023277"/>
    </source>
</evidence>
<evidence type="ECO:0000259" key="11">
    <source>
        <dbReference type="Pfam" id="PF00723"/>
    </source>
</evidence>
<evidence type="ECO:0000256" key="8">
    <source>
        <dbReference type="ARBA" id="ARBA00033442"/>
    </source>
</evidence>
<dbReference type="InterPro" id="IPR011613">
    <property type="entry name" value="GH15-like"/>
</dbReference>
<dbReference type="EC" id="3.2.1.3" evidence="3"/>
<evidence type="ECO:0000256" key="7">
    <source>
        <dbReference type="ARBA" id="ARBA00023326"/>
    </source>
</evidence>
<keyword evidence="4" id="KW-0378">Hydrolase</keyword>
<evidence type="ECO:0000256" key="4">
    <source>
        <dbReference type="ARBA" id="ARBA00022801"/>
    </source>
</evidence>